<accession>A0A843XFY5</accession>
<evidence type="ECO:0000313" key="2">
    <source>
        <dbReference type="Proteomes" id="UP000652761"/>
    </source>
</evidence>
<gene>
    <name evidence="1" type="ORF">Taro_051159</name>
</gene>
<comment type="caution">
    <text evidence="1">The sequence shown here is derived from an EMBL/GenBank/DDBJ whole genome shotgun (WGS) entry which is preliminary data.</text>
</comment>
<dbReference type="EMBL" id="NMUH01008015">
    <property type="protein sequence ID" value="MQM18172.1"/>
    <property type="molecule type" value="Genomic_DNA"/>
</dbReference>
<organism evidence="1 2">
    <name type="scientific">Colocasia esculenta</name>
    <name type="common">Wild taro</name>
    <name type="synonym">Arum esculentum</name>
    <dbReference type="NCBI Taxonomy" id="4460"/>
    <lineage>
        <taxon>Eukaryota</taxon>
        <taxon>Viridiplantae</taxon>
        <taxon>Streptophyta</taxon>
        <taxon>Embryophyta</taxon>
        <taxon>Tracheophyta</taxon>
        <taxon>Spermatophyta</taxon>
        <taxon>Magnoliopsida</taxon>
        <taxon>Liliopsida</taxon>
        <taxon>Araceae</taxon>
        <taxon>Aroideae</taxon>
        <taxon>Colocasieae</taxon>
        <taxon>Colocasia</taxon>
    </lineage>
</organism>
<reference evidence="1" key="1">
    <citation type="submission" date="2017-07" db="EMBL/GenBank/DDBJ databases">
        <title>Taro Niue Genome Assembly and Annotation.</title>
        <authorList>
            <person name="Atibalentja N."/>
            <person name="Keating K."/>
            <person name="Fields C.J."/>
        </authorList>
    </citation>
    <scope>NUCLEOTIDE SEQUENCE</scope>
    <source>
        <strain evidence="1">Niue_2</strain>
        <tissue evidence="1">Leaf</tissue>
    </source>
</reference>
<protein>
    <submittedName>
        <fullName evidence="1">Uncharacterized protein</fullName>
    </submittedName>
</protein>
<dbReference type="Proteomes" id="UP000652761">
    <property type="component" value="Unassembled WGS sequence"/>
</dbReference>
<sequence length="72" mass="8352">MSFNTCWGRVEEFLADGELWNDHKKVIFFPCSSATTCATRPHGVEQSLNLEPRPVQRMCFKHLKGVRTTRRV</sequence>
<name>A0A843XFY5_COLES</name>
<proteinExistence type="predicted"/>
<evidence type="ECO:0000313" key="1">
    <source>
        <dbReference type="EMBL" id="MQM18172.1"/>
    </source>
</evidence>
<keyword evidence="2" id="KW-1185">Reference proteome</keyword>
<dbReference type="AlphaFoldDB" id="A0A843XFY5"/>